<evidence type="ECO:0008006" key="3">
    <source>
        <dbReference type="Google" id="ProtNLM"/>
    </source>
</evidence>
<name>A0ABR4JRR7_9EURO</name>
<evidence type="ECO:0000313" key="1">
    <source>
        <dbReference type="EMBL" id="KAL2842733.1"/>
    </source>
</evidence>
<dbReference type="PANTHER" id="PTHR43698">
    <property type="entry name" value="RIBD C-TERMINAL DOMAIN CONTAINING PROTEIN"/>
    <property type="match status" value="1"/>
</dbReference>
<comment type="caution">
    <text evidence="1">The sequence shown here is derived from an EMBL/GenBank/DDBJ whole genome shotgun (WGS) entry which is preliminary data.</text>
</comment>
<evidence type="ECO:0000313" key="2">
    <source>
        <dbReference type="Proteomes" id="UP001610446"/>
    </source>
</evidence>
<gene>
    <name evidence="1" type="ORF">BJY01DRAFT_216414</name>
</gene>
<accession>A0ABR4JRR7</accession>
<dbReference type="EMBL" id="JBFXLU010000097">
    <property type="protein sequence ID" value="KAL2842733.1"/>
    <property type="molecule type" value="Genomic_DNA"/>
</dbReference>
<protein>
    <recommendedName>
        <fullName evidence="3">Plastocyanin-like domain-containing protein</fullName>
    </recommendedName>
</protein>
<dbReference type="Proteomes" id="UP001610446">
    <property type="component" value="Unassembled WGS sequence"/>
</dbReference>
<sequence>MPESMIIQGGHKGGQVIMKPTSTFTGELFLDMISMDSTAPVANVTFTLRARTHWHTHEGGQSSKPSSGSGWICDKGKEARRINARDVIWAIFDTYMPLARRRGGFDHDPLCGRYRRDQVARAGH</sequence>
<reference evidence="1 2" key="1">
    <citation type="submission" date="2024-07" db="EMBL/GenBank/DDBJ databases">
        <title>Section-level genome sequencing and comparative genomics of Aspergillus sections Usti and Cavernicolus.</title>
        <authorList>
            <consortium name="Lawrence Berkeley National Laboratory"/>
            <person name="Nybo J.L."/>
            <person name="Vesth T.C."/>
            <person name="Theobald S."/>
            <person name="Frisvad J.C."/>
            <person name="Larsen T.O."/>
            <person name="Kjaerboelling I."/>
            <person name="Rothschild-Mancinelli K."/>
            <person name="Lyhne E.K."/>
            <person name="Kogle M.E."/>
            <person name="Barry K."/>
            <person name="Clum A."/>
            <person name="Na H."/>
            <person name="Ledsgaard L."/>
            <person name="Lin J."/>
            <person name="Lipzen A."/>
            <person name="Kuo A."/>
            <person name="Riley R."/>
            <person name="Mondo S."/>
            <person name="Labutti K."/>
            <person name="Haridas S."/>
            <person name="Pangalinan J."/>
            <person name="Salamov A.A."/>
            <person name="Simmons B.A."/>
            <person name="Magnuson J.K."/>
            <person name="Chen J."/>
            <person name="Drula E."/>
            <person name="Henrissat B."/>
            <person name="Wiebenga A."/>
            <person name="Lubbers R.J."/>
            <person name="Gomes A.C."/>
            <person name="Makela M.R."/>
            <person name="Stajich J."/>
            <person name="Grigoriev I.V."/>
            <person name="Mortensen U.H."/>
            <person name="De Vries R.P."/>
            <person name="Baker S.E."/>
            <person name="Andersen M.R."/>
        </authorList>
    </citation>
    <scope>NUCLEOTIDE SEQUENCE [LARGE SCALE GENOMIC DNA]</scope>
    <source>
        <strain evidence="1 2">CBS 123904</strain>
    </source>
</reference>
<dbReference type="InterPro" id="IPR014710">
    <property type="entry name" value="RmlC-like_jellyroll"/>
</dbReference>
<dbReference type="InterPro" id="IPR011051">
    <property type="entry name" value="RmlC_Cupin_sf"/>
</dbReference>
<dbReference type="Gene3D" id="2.60.120.10">
    <property type="entry name" value="Jelly Rolls"/>
    <property type="match status" value="1"/>
</dbReference>
<dbReference type="PANTHER" id="PTHR43698:SF1">
    <property type="entry name" value="BLL4564 PROTEIN"/>
    <property type="match status" value="1"/>
</dbReference>
<organism evidence="1 2">
    <name type="scientific">Aspergillus pseudoustus</name>
    <dbReference type="NCBI Taxonomy" id="1810923"/>
    <lineage>
        <taxon>Eukaryota</taxon>
        <taxon>Fungi</taxon>
        <taxon>Dikarya</taxon>
        <taxon>Ascomycota</taxon>
        <taxon>Pezizomycotina</taxon>
        <taxon>Eurotiomycetes</taxon>
        <taxon>Eurotiomycetidae</taxon>
        <taxon>Eurotiales</taxon>
        <taxon>Aspergillaceae</taxon>
        <taxon>Aspergillus</taxon>
        <taxon>Aspergillus subgen. Nidulantes</taxon>
    </lineage>
</organism>
<proteinExistence type="predicted"/>
<keyword evidence="2" id="KW-1185">Reference proteome</keyword>
<dbReference type="SUPFAM" id="SSF51182">
    <property type="entry name" value="RmlC-like cupins"/>
    <property type="match status" value="1"/>
</dbReference>